<feature type="domain" description="THIF-type NAD/FAD binding fold" evidence="6">
    <location>
        <begin position="365"/>
        <end position="493"/>
    </location>
</feature>
<keyword evidence="3" id="KW-0378">Hydrolase</keyword>
<evidence type="ECO:0000256" key="4">
    <source>
        <dbReference type="ARBA" id="ARBA00022833"/>
    </source>
</evidence>
<dbReference type="InterPro" id="IPR035985">
    <property type="entry name" value="Ubiquitin-activating_enz"/>
</dbReference>
<evidence type="ECO:0000259" key="7">
    <source>
        <dbReference type="Pfam" id="PF14464"/>
    </source>
</evidence>
<dbReference type="InterPro" id="IPR045886">
    <property type="entry name" value="ThiF/MoeB/HesA"/>
</dbReference>
<accession>A0ABU1AJX4</accession>
<dbReference type="PANTHER" id="PTHR43267:SF1">
    <property type="entry name" value="TRNA THREONYLCARBAMOYLADENOSINE DEHYDRATASE"/>
    <property type="match status" value="1"/>
</dbReference>
<dbReference type="PANTHER" id="PTHR43267">
    <property type="entry name" value="TRNA THREONYLCARBAMOYLADENOSINE DEHYDRATASE"/>
    <property type="match status" value="1"/>
</dbReference>
<dbReference type="Gene3D" id="3.40.140.10">
    <property type="entry name" value="Cytidine Deaminase, domain 2"/>
    <property type="match status" value="1"/>
</dbReference>
<keyword evidence="9" id="KW-1185">Reference proteome</keyword>
<dbReference type="RefSeq" id="WP_308985577.1">
    <property type="nucleotide sequence ID" value="NZ_JARXIC010000018.1"/>
</dbReference>
<keyword evidence="8" id="KW-0808">Transferase</keyword>
<keyword evidence="8" id="KW-0548">Nucleotidyltransferase</keyword>
<gene>
    <name evidence="8" type="ORF">QEH59_11820</name>
</gene>
<evidence type="ECO:0000256" key="2">
    <source>
        <dbReference type="ARBA" id="ARBA00022723"/>
    </source>
</evidence>
<protein>
    <submittedName>
        <fullName evidence="8">ThiF family adenylyltransferase</fullName>
    </submittedName>
</protein>
<dbReference type="Proteomes" id="UP001243717">
    <property type="component" value="Unassembled WGS sequence"/>
</dbReference>
<dbReference type="Gene3D" id="3.40.50.720">
    <property type="entry name" value="NAD(P)-binding Rossmann-like Domain"/>
    <property type="match status" value="1"/>
</dbReference>
<dbReference type="Pfam" id="PF00899">
    <property type="entry name" value="ThiF"/>
    <property type="match status" value="1"/>
</dbReference>
<dbReference type="Pfam" id="PF14464">
    <property type="entry name" value="Prok-JAB"/>
    <property type="match status" value="1"/>
</dbReference>
<dbReference type="SUPFAM" id="SSF69572">
    <property type="entry name" value="Activating enzymes of the ubiquitin-like proteins"/>
    <property type="match status" value="1"/>
</dbReference>
<keyword evidence="1" id="KW-0645">Protease</keyword>
<evidence type="ECO:0000256" key="1">
    <source>
        <dbReference type="ARBA" id="ARBA00022670"/>
    </source>
</evidence>
<evidence type="ECO:0000313" key="8">
    <source>
        <dbReference type="EMBL" id="MDQ8195117.1"/>
    </source>
</evidence>
<evidence type="ECO:0000313" key="9">
    <source>
        <dbReference type="Proteomes" id="UP001243717"/>
    </source>
</evidence>
<dbReference type="InterPro" id="IPR000594">
    <property type="entry name" value="ThiF_NAD_FAD-bd"/>
</dbReference>
<keyword evidence="5" id="KW-0482">Metalloprotease</keyword>
<sequence>MSDWIKSIGEEIACQDLSVELACEFRDCAIRYAEGVVHLLRAFRLPDGHEVIEFELETGRPQRRVYAINRQEAIGVVFRTDGQAPSVFALRGDFPDTPHQNMVPDEFPCCLCVDDRPWQDAKSTYTGSELLYRIRRWFDRAGVGQLHDLGQALDPYFGGALFNVVVPNSMFTGGAGLESETVALRPIEANSNVLMLKAATPENRRASQDLGAILFLNFTVSEADMERLRKAPVNFLGLCRVMESRGLNLSEELSTIIDQWADDTDGDSAFRLNARLGFLIQMPVIHPATKEVHTGKPVGFLCGSTVGEVGIALGRLFKDVSNTGQRSGYTKNITPGGADEAQLEGIEVGMVAVHQEFDETTAASLAGRDSADRRRITMVGAGAVGSMVAEALCREGRFRWTIIDHDLLLPHNLERHTLNQYDVGCLKSKSVADRLNAIRHDAAATAIDANVLMQHGEKDLVNEALCAADIILDASASTVVARSLCDRTAAGRRASVFFNPAGDTAVLMIEDSERKLDLRHIEAQYYRETLNHTQLREHLSQSVEHIPYAGSCRAVTNRMPYTRASLLSSLLAGGLSDGLDKEEASLAVWSVGKNYTVDAFTVPLKEPQCKEIGDWEVCIDPELESKILVMREERLGNETGGVLLGVVDRIAKRIDLVEAWPEPEDSTGKPSEFKRGIKRLIPDIKKACEATLDQIRYVGEWHSHPDGCTTNPSGTDLNQIMWLTDELAMDGCPSLMIIAGDEGLTFLIGKCMKEGEMS</sequence>
<evidence type="ECO:0000259" key="6">
    <source>
        <dbReference type="Pfam" id="PF00899"/>
    </source>
</evidence>
<dbReference type="Pfam" id="PF14457">
    <property type="entry name" value="Prok-E2_A"/>
    <property type="match status" value="1"/>
</dbReference>
<reference evidence="8 9" key="1">
    <citation type="submission" date="2023-04" db="EMBL/GenBank/DDBJ databases">
        <title>A novel bacteria isolated from coastal sediment.</title>
        <authorList>
            <person name="Liu X.-J."/>
            <person name="Du Z.-J."/>
        </authorList>
    </citation>
    <scope>NUCLEOTIDE SEQUENCE [LARGE SCALE GENOMIC DNA]</scope>
    <source>
        <strain evidence="8 9">SDUM461004</strain>
    </source>
</reference>
<dbReference type="InterPro" id="IPR028090">
    <property type="entry name" value="JAB_dom_prok"/>
</dbReference>
<name>A0ABU1AJX4_9BACT</name>
<dbReference type="EMBL" id="JARXIC010000018">
    <property type="protein sequence ID" value="MDQ8195117.1"/>
    <property type="molecule type" value="Genomic_DNA"/>
</dbReference>
<feature type="domain" description="JAB" evidence="7">
    <location>
        <begin position="622"/>
        <end position="721"/>
    </location>
</feature>
<evidence type="ECO:0000256" key="3">
    <source>
        <dbReference type="ARBA" id="ARBA00022801"/>
    </source>
</evidence>
<proteinExistence type="predicted"/>
<dbReference type="GO" id="GO:0016779">
    <property type="term" value="F:nucleotidyltransferase activity"/>
    <property type="evidence" value="ECO:0007669"/>
    <property type="project" value="UniProtKB-KW"/>
</dbReference>
<dbReference type="InterPro" id="IPR032865">
    <property type="entry name" value="Prok-E2_A"/>
</dbReference>
<dbReference type="SUPFAM" id="SSF102712">
    <property type="entry name" value="JAB1/MPN domain"/>
    <property type="match status" value="1"/>
</dbReference>
<evidence type="ECO:0000256" key="5">
    <source>
        <dbReference type="ARBA" id="ARBA00023049"/>
    </source>
</evidence>
<keyword evidence="4" id="KW-0862">Zinc</keyword>
<organism evidence="8 9">
    <name type="scientific">Thalassobacterium sedimentorum</name>
    <dbReference type="NCBI Taxonomy" id="3041258"/>
    <lineage>
        <taxon>Bacteria</taxon>
        <taxon>Pseudomonadati</taxon>
        <taxon>Verrucomicrobiota</taxon>
        <taxon>Opitutia</taxon>
        <taxon>Puniceicoccales</taxon>
        <taxon>Coraliomargaritaceae</taxon>
        <taxon>Thalassobacterium</taxon>
    </lineage>
</organism>
<comment type="caution">
    <text evidence="8">The sequence shown here is derived from an EMBL/GenBank/DDBJ whole genome shotgun (WGS) entry which is preliminary data.</text>
</comment>
<keyword evidence="2" id="KW-0479">Metal-binding</keyword>